<dbReference type="Gene3D" id="1.10.238.10">
    <property type="entry name" value="EF-hand"/>
    <property type="match status" value="1"/>
</dbReference>
<dbReference type="Proteomes" id="UP000011087">
    <property type="component" value="Unassembled WGS sequence"/>
</dbReference>
<dbReference type="GO" id="GO:0005509">
    <property type="term" value="F:calcium ion binding"/>
    <property type="evidence" value="ECO:0007669"/>
    <property type="project" value="InterPro"/>
</dbReference>
<sequence>FQQMDIDGSGELDLKEVKTAFSLLGLEKSDDDLQRIFHEFDTSGDGLIQFDE</sequence>
<name>L1JT15_GUITC</name>
<evidence type="ECO:0000313" key="3">
    <source>
        <dbReference type="EMBL" id="EKX51711.1"/>
    </source>
</evidence>
<dbReference type="InterPro" id="IPR018247">
    <property type="entry name" value="EF_Hand_1_Ca_BS"/>
</dbReference>
<feature type="domain" description="EF-hand" evidence="2">
    <location>
        <begin position="1"/>
        <end position="27"/>
    </location>
</feature>
<dbReference type="Pfam" id="PF13499">
    <property type="entry name" value="EF-hand_7"/>
    <property type="match status" value="1"/>
</dbReference>
<evidence type="ECO:0000313" key="4">
    <source>
        <dbReference type="EnsemblProtists" id="EKX51711"/>
    </source>
</evidence>
<keyword evidence="1" id="KW-0106">Calcium</keyword>
<dbReference type="HOGENOM" id="CLU_061288_22_5_1"/>
<dbReference type="KEGG" id="gtt:GUITHDRAFT_55153"/>
<dbReference type="EMBL" id="JH992974">
    <property type="protein sequence ID" value="EKX51711.1"/>
    <property type="molecule type" value="Genomic_DNA"/>
</dbReference>
<dbReference type="OrthoDB" id="26525at2759"/>
<dbReference type="SUPFAM" id="SSF47473">
    <property type="entry name" value="EF-hand"/>
    <property type="match status" value="1"/>
</dbReference>
<dbReference type="AlphaFoldDB" id="L1JT15"/>
<dbReference type="RefSeq" id="XP_005838691.1">
    <property type="nucleotide sequence ID" value="XM_005838634.1"/>
</dbReference>
<dbReference type="PROSITE" id="PS00018">
    <property type="entry name" value="EF_HAND_1"/>
    <property type="match status" value="1"/>
</dbReference>
<evidence type="ECO:0000313" key="5">
    <source>
        <dbReference type="Proteomes" id="UP000011087"/>
    </source>
</evidence>
<reference evidence="5" key="2">
    <citation type="submission" date="2012-11" db="EMBL/GenBank/DDBJ databases">
        <authorList>
            <person name="Kuo A."/>
            <person name="Curtis B.A."/>
            <person name="Tanifuji G."/>
            <person name="Burki F."/>
            <person name="Gruber A."/>
            <person name="Irimia M."/>
            <person name="Maruyama S."/>
            <person name="Arias M.C."/>
            <person name="Ball S.G."/>
            <person name="Gile G.H."/>
            <person name="Hirakawa Y."/>
            <person name="Hopkins J.F."/>
            <person name="Rensing S.A."/>
            <person name="Schmutz J."/>
            <person name="Symeonidi A."/>
            <person name="Elias M."/>
            <person name="Eveleigh R.J."/>
            <person name="Herman E.K."/>
            <person name="Klute M.J."/>
            <person name="Nakayama T."/>
            <person name="Obornik M."/>
            <person name="Reyes-Prieto A."/>
            <person name="Armbrust E.V."/>
            <person name="Aves S.J."/>
            <person name="Beiko R.G."/>
            <person name="Coutinho P."/>
            <person name="Dacks J.B."/>
            <person name="Durnford D.G."/>
            <person name="Fast N.M."/>
            <person name="Green B.R."/>
            <person name="Grisdale C."/>
            <person name="Hempe F."/>
            <person name="Henrissat B."/>
            <person name="Hoppner M.P."/>
            <person name="Ishida K.-I."/>
            <person name="Kim E."/>
            <person name="Koreny L."/>
            <person name="Kroth P.G."/>
            <person name="Liu Y."/>
            <person name="Malik S.-B."/>
            <person name="Maier U.G."/>
            <person name="McRose D."/>
            <person name="Mock T."/>
            <person name="Neilson J.A."/>
            <person name="Onodera N.T."/>
            <person name="Poole A.M."/>
            <person name="Pritham E.J."/>
            <person name="Richards T.A."/>
            <person name="Rocap G."/>
            <person name="Roy S.W."/>
            <person name="Sarai C."/>
            <person name="Schaack S."/>
            <person name="Shirato S."/>
            <person name="Slamovits C.H."/>
            <person name="Spencer D.F."/>
            <person name="Suzuki S."/>
            <person name="Worden A.Z."/>
            <person name="Zauner S."/>
            <person name="Barry K."/>
            <person name="Bell C."/>
            <person name="Bharti A.K."/>
            <person name="Crow J.A."/>
            <person name="Grimwood J."/>
            <person name="Kramer R."/>
            <person name="Lindquist E."/>
            <person name="Lucas S."/>
            <person name="Salamov A."/>
            <person name="McFadden G.I."/>
            <person name="Lane C.E."/>
            <person name="Keeling P.J."/>
            <person name="Gray M.W."/>
            <person name="Grigoriev I.V."/>
            <person name="Archibald J.M."/>
        </authorList>
    </citation>
    <scope>NUCLEOTIDE SEQUENCE</scope>
    <source>
        <strain evidence="5">CCMP2712</strain>
    </source>
</reference>
<dbReference type="PaxDb" id="55529-EKX51711"/>
<feature type="domain" description="EF-hand" evidence="2">
    <location>
        <begin position="28"/>
        <end position="52"/>
    </location>
</feature>
<dbReference type="GeneID" id="17308671"/>
<feature type="non-terminal residue" evidence="3">
    <location>
        <position position="52"/>
    </location>
</feature>
<protein>
    <recommendedName>
        <fullName evidence="2">EF-hand domain-containing protein</fullName>
    </recommendedName>
</protein>
<accession>L1JT15</accession>
<reference evidence="4" key="3">
    <citation type="submission" date="2016-03" db="UniProtKB">
        <authorList>
            <consortium name="EnsemblProtists"/>
        </authorList>
    </citation>
    <scope>IDENTIFICATION</scope>
</reference>
<feature type="non-terminal residue" evidence="3">
    <location>
        <position position="1"/>
    </location>
</feature>
<dbReference type="InterPro" id="IPR002048">
    <property type="entry name" value="EF_hand_dom"/>
</dbReference>
<keyword evidence="5" id="KW-1185">Reference proteome</keyword>
<dbReference type="CDD" id="cd00051">
    <property type="entry name" value="EFh"/>
    <property type="match status" value="1"/>
</dbReference>
<evidence type="ECO:0000256" key="1">
    <source>
        <dbReference type="ARBA" id="ARBA00022837"/>
    </source>
</evidence>
<evidence type="ECO:0000259" key="2">
    <source>
        <dbReference type="PROSITE" id="PS50222"/>
    </source>
</evidence>
<dbReference type="PROSITE" id="PS50222">
    <property type="entry name" value="EF_HAND_2"/>
    <property type="match status" value="2"/>
</dbReference>
<organism evidence="3">
    <name type="scientific">Guillardia theta (strain CCMP2712)</name>
    <name type="common">Cryptophyte</name>
    <dbReference type="NCBI Taxonomy" id="905079"/>
    <lineage>
        <taxon>Eukaryota</taxon>
        <taxon>Cryptophyceae</taxon>
        <taxon>Pyrenomonadales</taxon>
        <taxon>Geminigeraceae</taxon>
        <taxon>Guillardia</taxon>
    </lineage>
</organism>
<dbReference type="InterPro" id="IPR011992">
    <property type="entry name" value="EF-hand-dom_pair"/>
</dbReference>
<reference evidence="3 5" key="1">
    <citation type="journal article" date="2012" name="Nature">
        <title>Algal genomes reveal evolutionary mosaicism and the fate of nucleomorphs.</title>
        <authorList>
            <consortium name="DOE Joint Genome Institute"/>
            <person name="Curtis B.A."/>
            <person name="Tanifuji G."/>
            <person name="Burki F."/>
            <person name="Gruber A."/>
            <person name="Irimia M."/>
            <person name="Maruyama S."/>
            <person name="Arias M.C."/>
            <person name="Ball S.G."/>
            <person name="Gile G.H."/>
            <person name="Hirakawa Y."/>
            <person name="Hopkins J.F."/>
            <person name="Kuo A."/>
            <person name="Rensing S.A."/>
            <person name="Schmutz J."/>
            <person name="Symeonidi A."/>
            <person name="Elias M."/>
            <person name="Eveleigh R.J."/>
            <person name="Herman E.K."/>
            <person name="Klute M.J."/>
            <person name="Nakayama T."/>
            <person name="Obornik M."/>
            <person name="Reyes-Prieto A."/>
            <person name="Armbrust E.V."/>
            <person name="Aves S.J."/>
            <person name="Beiko R.G."/>
            <person name="Coutinho P."/>
            <person name="Dacks J.B."/>
            <person name="Durnford D.G."/>
            <person name="Fast N.M."/>
            <person name="Green B.R."/>
            <person name="Grisdale C.J."/>
            <person name="Hempel F."/>
            <person name="Henrissat B."/>
            <person name="Hoppner M.P."/>
            <person name="Ishida K."/>
            <person name="Kim E."/>
            <person name="Koreny L."/>
            <person name="Kroth P.G."/>
            <person name="Liu Y."/>
            <person name="Malik S.B."/>
            <person name="Maier U.G."/>
            <person name="McRose D."/>
            <person name="Mock T."/>
            <person name="Neilson J.A."/>
            <person name="Onodera N.T."/>
            <person name="Poole A.M."/>
            <person name="Pritham E.J."/>
            <person name="Richards T.A."/>
            <person name="Rocap G."/>
            <person name="Roy S.W."/>
            <person name="Sarai C."/>
            <person name="Schaack S."/>
            <person name="Shirato S."/>
            <person name="Slamovits C.H."/>
            <person name="Spencer D.F."/>
            <person name="Suzuki S."/>
            <person name="Worden A.Z."/>
            <person name="Zauner S."/>
            <person name="Barry K."/>
            <person name="Bell C."/>
            <person name="Bharti A.K."/>
            <person name="Crow J.A."/>
            <person name="Grimwood J."/>
            <person name="Kramer R."/>
            <person name="Lindquist E."/>
            <person name="Lucas S."/>
            <person name="Salamov A."/>
            <person name="McFadden G.I."/>
            <person name="Lane C.E."/>
            <person name="Keeling P.J."/>
            <person name="Gray M.W."/>
            <person name="Grigoriev I.V."/>
            <person name="Archibald J.M."/>
        </authorList>
    </citation>
    <scope>NUCLEOTIDE SEQUENCE</scope>
    <source>
        <strain evidence="3 5">CCMP2712</strain>
    </source>
</reference>
<dbReference type="EnsemblProtists" id="EKX51711">
    <property type="protein sequence ID" value="EKX51711"/>
    <property type="gene ID" value="GUITHDRAFT_55153"/>
</dbReference>
<proteinExistence type="predicted"/>
<gene>
    <name evidence="3" type="ORF">GUITHDRAFT_55153</name>
</gene>